<dbReference type="EMBL" id="GDQN01002908">
    <property type="protein sequence ID" value="JAT88146.1"/>
    <property type="molecule type" value="Transcribed_RNA"/>
</dbReference>
<gene>
    <name evidence="2" type="ORF">g.15577</name>
</gene>
<dbReference type="OrthoDB" id="2289628at2759"/>
<reference evidence="2" key="1">
    <citation type="submission" date="2015-09" db="EMBL/GenBank/DDBJ databases">
        <title>De novo assembly of Pectinophora gossypiella (Pink Bollworm) gut transcriptome.</title>
        <authorList>
            <person name="Tassone E.E."/>
        </authorList>
    </citation>
    <scope>NUCLEOTIDE SEQUENCE</scope>
</reference>
<dbReference type="Pfam" id="PF16021">
    <property type="entry name" value="PDCD7"/>
    <property type="match status" value="1"/>
</dbReference>
<proteinExistence type="predicted"/>
<name>A0A1E1WMS0_PECGO</name>
<accession>A0A1E1WMS0</accession>
<organism evidence="2">
    <name type="scientific">Pectinophora gossypiella</name>
    <name type="common">Cotton pink bollworm</name>
    <name type="synonym">Depressaria gossypiella</name>
    <dbReference type="NCBI Taxonomy" id="13191"/>
    <lineage>
        <taxon>Eukaryota</taxon>
        <taxon>Metazoa</taxon>
        <taxon>Ecdysozoa</taxon>
        <taxon>Arthropoda</taxon>
        <taxon>Hexapoda</taxon>
        <taxon>Insecta</taxon>
        <taxon>Pterygota</taxon>
        <taxon>Neoptera</taxon>
        <taxon>Endopterygota</taxon>
        <taxon>Lepidoptera</taxon>
        <taxon>Glossata</taxon>
        <taxon>Ditrysia</taxon>
        <taxon>Gelechioidea</taxon>
        <taxon>Gelechiidae</taxon>
        <taxon>Apatetrinae</taxon>
        <taxon>Pectinophora</taxon>
    </lineage>
</organism>
<sequence length="377" mass="44150">MSYNSNFDSNFPPNFTFHNPQANFIPPPPIPPAFFIPPNAPPPILKQDQDYVKQYNKLPSKPIKHKDEHPISISEVKEKLRNLVLTLNKIKDKEIYLKENTNTISEHDWTSTLSDIEKHKSIIKDSMACINDSYLDMLKKMLAKRSAKRLRMKRLKLERRLEKKDRFKELEERSRKIDENLQKIKDDIIKAEQERSRKIDENLQKIKDDIIKAEQEEEAKLQADMVLREVLRKKHDAKKCITKLDALVKLYKARQNTAKGRGESISEKDAECFNNNIEKLKSLWIQKLHSYEKEESELRATLNQDKGKDTISTKDAEVLGNLAKWRRFLFGSDCTPQADFQRDVGKFITRRSQWDQYIHSEGSSLPIGWVLPDFKTS</sequence>
<dbReference type="InterPro" id="IPR052831">
    <property type="entry name" value="Apoptosis_promoter"/>
</dbReference>
<dbReference type="PANTHER" id="PTHR48190:SF2">
    <property type="entry name" value="PROGRAMMED CELL DEATH PROTEIN 7"/>
    <property type="match status" value="1"/>
</dbReference>
<keyword evidence="1" id="KW-0175">Coiled coil</keyword>
<evidence type="ECO:0008006" key="3">
    <source>
        <dbReference type="Google" id="ProtNLM"/>
    </source>
</evidence>
<dbReference type="AlphaFoldDB" id="A0A1E1WMS0"/>
<dbReference type="InterPro" id="IPR031974">
    <property type="entry name" value="PDCD7"/>
</dbReference>
<evidence type="ECO:0000256" key="1">
    <source>
        <dbReference type="SAM" id="Coils"/>
    </source>
</evidence>
<evidence type="ECO:0000313" key="2">
    <source>
        <dbReference type="EMBL" id="JAT88146.1"/>
    </source>
</evidence>
<dbReference type="GO" id="GO:0005689">
    <property type="term" value="C:U12-type spliceosomal complex"/>
    <property type="evidence" value="ECO:0007669"/>
    <property type="project" value="TreeGrafter"/>
</dbReference>
<protein>
    <recommendedName>
        <fullName evidence="3">Programmed cell death protein 7</fullName>
    </recommendedName>
</protein>
<feature type="coiled-coil region" evidence="1">
    <location>
        <begin position="160"/>
        <end position="223"/>
    </location>
</feature>
<dbReference type="PANTHER" id="PTHR48190">
    <property type="entry name" value="PROGRAMMED CELL DEATH PROTEIN 7"/>
    <property type="match status" value="1"/>
</dbReference>